<dbReference type="CDD" id="cd04730">
    <property type="entry name" value="NPD_like"/>
    <property type="match status" value="1"/>
</dbReference>
<evidence type="ECO:0000256" key="2">
    <source>
        <dbReference type="ARBA" id="ARBA00022643"/>
    </source>
</evidence>
<dbReference type="PANTHER" id="PTHR32332:SF20">
    <property type="entry name" value="2-NITROPROPANE DIOXYGENASE-LIKE PROTEIN"/>
    <property type="match status" value="1"/>
</dbReference>
<comment type="caution">
    <text evidence="4">The sequence shown here is derived from an EMBL/GenBank/DDBJ whole genome shotgun (WGS) entry which is preliminary data.</text>
</comment>
<keyword evidence="3" id="KW-0560">Oxidoreductase</keyword>
<dbReference type="InterPro" id="IPR013785">
    <property type="entry name" value="Aldolase_TIM"/>
</dbReference>
<dbReference type="SUPFAM" id="SSF51412">
    <property type="entry name" value="Inosine monophosphate dehydrogenase (IMPDH)"/>
    <property type="match status" value="1"/>
</dbReference>
<evidence type="ECO:0000256" key="3">
    <source>
        <dbReference type="ARBA" id="ARBA00023002"/>
    </source>
</evidence>
<evidence type="ECO:0000313" key="4">
    <source>
        <dbReference type="EMBL" id="GAG51172.1"/>
    </source>
</evidence>
<dbReference type="PANTHER" id="PTHR32332">
    <property type="entry name" value="2-NITROPROPANE DIOXYGENASE"/>
    <property type="match status" value="1"/>
</dbReference>
<sequence length="135" mass="14741">MNWKTRVTELLGSKYPIIQGAFGGFGTSALAAPVSQAGGFGIITASAWRTPERLREDIKKARSITDKPFGVNLSVGLCPRIDEMRDVSIEERVPVIFTSAYRADNHGKRIHDAGLKWVHKVATVQHALAAERQGA</sequence>
<organism evidence="4">
    <name type="scientific">marine sediment metagenome</name>
    <dbReference type="NCBI Taxonomy" id="412755"/>
    <lineage>
        <taxon>unclassified sequences</taxon>
        <taxon>metagenomes</taxon>
        <taxon>ecological metagenomes</taxon>
    </lineage>
</organism>
<keyword evidence="1" id="KW-0285">Flavoprotein</keyword>
<dbReference type="Gene3D" id="3.20.20.70">
    <property type="entry name" value="Aldolase class I"/>
    <property type="match status" value="1"/>
</dbReference>
<protein>
    <submittedName>
        <fullName evidence="4">Uncharacterized protein</fullName>
    </submittedName>
</protein>
<gene>
    <name evidence="4" type="ORF">S01H1_75712</name>
</gene>
<dbReference type="InterPro" id="IPR004136">
    <property type="entry name" value="NMO"/>
</dbReference>
<keyword evidence="2" id="KW-0288">FMN</keyword>
<evidence type="ECO:0000256" key="1">
    <source>
        <dbReference type="ARBA" id="ARBA00022630"/>
    </source>
</evidence>
<dbReference type="EMBL" id="BARS01050755">
    <property type="protein sequence ID" value="GAG51172.1"/>
    <property type="molecule type" value="Genomic_DNA"/>
</dbReference>
<reference evidence="4" key="1">
    <citation type="journal article" date="2014" name="Front. Microbiol.">
        <title>High frequency of phylogenetically diverse reductive dehalogenase-homologous genes in deep subseafloor sedimentary metagenomes.</title>
        <authorList>
            <person name="Kawai M."/>
            <person name="Futagami T."/>
            <person name="Toyoda A."/>
            <person name="Takaki Y."/>
            <person name="Nishi S."/>
            <person name="Hori S."/>
            <person name="Arai W."/>
            <person name="Tsubouchi T."/>
            <person name="Morono Y."/>
            <person name="Uchiyama I."/>
            <person name="Ito T."/>
            <person name="Fujiyama A."/>
            <person name="Inagaki F."/>
            <person name="Takami H."/>
        </authorList>
    </citation>
    <scope>NUCLEOTIDE SEQUENCE</scope>
    <source>
        <strain evidence="4">Expedition CK06-06</strain>
    </source>
</reference>
<dbReference type="GO" id="GO:0018580">
    <property type="term" value="F:nitronate monooxygenase activity"/>
    <property type="evidence" value="ECO:0007669"/>
    <property type="project" value="InterPro"/>
</dbReference>
<dbReference type="AlphaFoldDB" id="X0YX83"/>
<name>X0YX83_9ZZZZ</name>
<feature type="non-terminal residue" evidence="4">
    <location>
        <position position="135"/>
    </location>
</feature>
<dbReference type="Pfam" id="PF03060">
    <property type="entry name" value="NMO"/>
    <property type="match status" value="1"/>
</dbReference>
<accession>X0YX83</accession>
<proteinExistence type="predicted"/>